<sequence>MDLVRAAFECSTLRFRWRKFGALFFYDIFNLQRRASFSQFSQSHDETFVAEAGKHGMNEQYGPQLNVCLSRKSSRMKTGRSEAICVLGQL</sequence>
<gene>
    <name evidence="1" type="ORF">TCLT_LOCUS8550</name>
</gene>
<protein>
    <submittedName>
        <fullName evidence="1 3">Uncharacterized protein</fullName>
    </submittedName>
</protein>
<dbReference type="Proteomes" id="UP000276776">
    <property type="component" value="Unassembled WGS sequence"/>
</dbReference>
<dbReference type="AlphaFoldDB" id="A0A0N5D6A6"/>
<evidence type="ECO:0000313" key="2">
    <source>
        <dbReference type="Proteomes" id="UP000276776"/>
    </source>
</evidence>
<dbReference type="EMBL" id="UYYF01004650">
    <property type="protein sequence ID" value="VDN06119.1"/>
    <property type="molecule type" value="Genomic_DNA"/>
</dbReference>
<keyword evidence="2" id="KW-1185">Reference proteome</keyword>
<evidence type="ECO:0000313" key="1">
    <source>
        <dbReference type="EMBL" id="VDN06119.1"/>
    </source>
</evidence>
<reference evidence="3" key="1">
    <citation type="submission" date="2017-02" db="UniProtKB">
        <authorList>
            <consortium name="WormBaseParasite"/>
        </authorList>
    </citation>
    <scope>IDENTIFICATION</scope>
</reference>
<reference evidence="1 2" key="2">
    <citation type="submission" date="2018-11" db="EMBL/GenBank/DDBJ databases">
        <authorList>
            <consortium name="Pathogen Informatics"/>
        </authorList>
    </citation>
    <scope>NUCLEOTIDE SEQUENCE [LARGE SCALE GENOMIC DNA]</scope>
</reference>
<dbReference type="WBParaSite" id="TCLT_0000856101-mRNA-1">
    <property type="protein sequence ID" value="TCLT_0000856101-mRNA-1"/>
    <property type="gene ID" value="TCLT_0000856101"/>
</dbReference>
<proteinExistence type="predicted"/>
<accession>A0A0N5D6A6</accession>
<evidence type="ECO:0000313" key="3">
    <source>
        <dbReference type="WBParaSite" id="TCLT_0000856101-mRNA-1"/>
    </source>
</evidence>
<name>A0A0N5D6A6_THECL</name>
<organism evidence="3">
    <name type="scientific">Thelazia callipaeda</name>
    <name type="common">Oriental eyeworm</name>
    <name type="synonym">Parasitic nematode</name>
    <dbReference type="NCBI Taxonomy" id="103827"/>
    <lineage>
        <taxon>Eukaryota</taxon>
        <taxon>Metazoa</taxon>
        <taxon>Ecdysozoa</taxon>
        <taxon>Nematoda</taxon>
        <taxon>Chromadorea</taxon>
        <taxon>Rhabditida</taxon>
        <taxon>Spirurina</taxon>
        <taxon>Spiruromorpha</taxon>
        <taxon>Thelazioidea</taxon>
        <taxon>Thelaziidae</taxon>
        <taxon>Thelazia</taxon>
    </lineage>
</organism>